<dbReference type="EC" id="3.6.1.9" evidence="3"/>
<sequence length="186" mass="20794">MNLILASKSPRRKEILSKLGYTFCVIPALKDEVFKGQDIDAALKNVALSKVKEVFEKHNNDCIIGADTIVVYDGQILQKPASKTEAFKTLKMLSGKVHEVKTAVALCSPNHEVVDVVTTKVYFKELSDDRINDYVNKGTCMDKAGSYGIQEVDFVERIEGSYSNVVGFPKYKVQEFLDKEKDHLGL</sequence>
<dbReference type="GO" id="GO:0005737">
    <property type="term" value="C:cytoplasm"/>
    <property type="evidence" value="ECO:0007669"/>
    <property type="project" value="UniProtKB-SubCell"/>
</dbReference>
<comment type="catalytic activity">
    <reaction evidence="3">
        <text>dTTP + H2O = dTMP + diphosphate + H(+)</text>
        <dbReference type="Rhea" id="RHEA:28534"/>
        <dbReference type="ChEBI" id="CHEBI:15377"/>
        <dbReference type="ChEBI" id="CHEBI:15378"/>
        <dbReference type="ChEBI" id="CHEBI:33019"/>
        <dbReference type="ChEBI" id="CHEBI:37568"/>
        <dbReference type="ChEBI" id="CHEBI:63528"/>
        <dbReference type="EC" id="3.6.1.9"/>
    </reaction>
</comment>
<dbReference type="PANTHER" id="PTHR43213">
    <property type="entry name" value="BIFUNCTIONAL DTTP/UTP PYROPHOSPHATASE/METHYLTRANSFERASE PROTEIN-RELATED"/>
    <property type="match status" value="1"/>
</dbReference>
<dbReference type="GO" id="GO:0036218">
    <property type="term" value="F:dTTP diphosphatase activity"/>
    <property type="evidence" value="ECO:0007669"/>
    <property type="project" value="RHEA"/>
</dbReference>
<evidence type="ECO:0000313" key="4">
    <source>
        <dbReference type="EMBL" id="OUP61627.1"/>
    </source>
</evidence>
<dbReference type="GO" id="GO:0036221">
    <property type="term" value="F:UTP diphosphatase activity"/>
    <property type="evidence" value="ECO:0007669"/>
    <property type="project" value="RHEA"/>
</dbReference>
<dbReference type="HAMAP" id="MF_00528">
    <property type="entry name" value="Maf"/>
    <property type="match status" value="1"/>
</dbReference>
<dbReference type="InterPro" id="IPR003697">
    <property type="entry name" value="Maf-like"/>
</dbReference>
<evidence type="ECO:0000256" key="3">
    <source>
        <dbReference type="HAMAP-Rule" id="MF_00528"/>
    </source>
</evidence>
<comment type="similarity">
    <text evidence="3">Belongs to the Maf family. YhdE subfamily.</text>
</comment>
<dbReference type="InterPro" id="IPR029001">
    <property type="entry name" value="ITPase-like_fam"/>
</dbReference>
<dbReference type="GO" id="GO:0009117">
    <property type="term" value="P:nucleotide metabolic process"/>
    <property type="evidence" value="ECO:0007669"/>
    <property type="project" value="UniProtKB-KW"/>
</dbReference>
<comment type="subcellular location">
    <subcellularLocation>
        <location evidence="3">Cytoplasm</location>
    </subcellularLocation>
</comment>
<dbReference type="Pfam" id="PF02545">
    <property type="entry name" value="Maf"/>
    <property type="match status" value="1"/>
</dbReference>
<comment type="caution">
    <text evidence="4">The sequence shown here is derived from an EMBL/GenBank/DDBJ whole genome shotgun (WGS) entry which is preliminary data.</text>
</comment>
<dbReference type="NCBIfam" id="TIGR00172">
    <property type="entry name" value="maf"/>
    <property type="match status" value="1"/>
</dbReference>
<dbReference type="PIRSF" id="PIRSF006305">
    <property type="entry name" value="Maf"/>
    <property type="match status" value="1"/>
</dbReference>
<comment type="catalytic activity">
    <reaction evidence="3">
        <text>UTP + H2O = UMP + diphosphate + H(+)</text>
        <dbReference type="Rhea" id="RHEA:29395"/>
        <dbReference type="ChEBI" id="CHEBI:15377"/>
        <dbReference type="ChEBI" id="CHEBI:15378"/>
        <dbReference type="ChEBI" id="CHEBI:33019"/>
        <dbReference type="ChEBI" id="CHEBI:46398"/>
        <dbReference type="ChEBI" id="CHEBI:57865"/>
        <dbReference type="EC" id="3.6.1.9"/>
    </reaction>
</comment>
<keyword evidence="3" id="KW-0546">Nucleotide metabolism</keyword>
<feature type="active site" description="Proton acceptor" evidence="3">
    <location>
        <position position="67"/>
    </location>
</feature>
<proteinExistence type="inferred from homology"/>
<organism evidence="4 5">
    <name type="scientific">Faecalitalea cylindroides</name>
    <dbReference type="NCBI Taxonomy" id="39483"/>
    <lineage>
        <taxon>Bacteria</taxon>
        <taxon>Bacillati</taxon>
        <taxon>Bacillota</taxon>
        <taxon>Erysipelotrichia</taxon>
        <taxon>Erysipelotrichales</taxon>
        <taxon>Erysipelotrichaceae</taxon>
        <taxon>Faecalitalea</taxon>
    </lineage>
</organism>
<dbReference type="PANTHER" id="PTHR43213:SF5">
    <property type="entry name" value="BIFUNCTIONAL DTTP_UTP PYROPHOSPHATASE_METHYLTRANSFERASE PROTEIN-RELATED"/>
    <property type="match status" value="1"/>
</dbReference>
<evidence type="ECO:0000313" key="5">
    <source>
        <dbReference type="Proteomes" id="UP000195447"/>
    </source>
</evidence>
<evidence type="ECO:0000256" key="2">
    <source>
        <dbReference type="ARBA" id="ARBA00022801"/>
    </source>
</evidence>
<keyword evidence="2 3" id="KW-0378">Hydrolase</keyword>
<evidence type="ECO:0000256" key="1">
    <source>
        <dbReference type="ARBA" id="ARBA00001968"/>
    </source>
</evidence>
<dbReference type="CDD" id="cd00555">
    <property type="entry name" value="Maf"/>
    <property type="match status" value="1"/>
</dbReference>
<dbReference type="RefSeq" id="WP_087158085.1">
    <property type="nucleotide sequence ID" value="NZ_NFKM01000002.1"/>
</dbReference>
<comment type="cofactor">
    <cofactor evidence="1 3">
        <name>a divalent metal cation</name>
        <dbReference type="ChEBI" id="CHEBI:60240"/>
    </cofactor>
</comment>
<feature type="site" description="Important for substrate specificity" evidence="3">
    <location>
        <position position="11"/>
    </location>
</feature>
<name>A0A1Y4LYI3_9FIRM</name>
<dbReference type="Gene3D" id="3.90.950.10">
    <property type="match status" value="1"/>
</dbReference>
<comment type="function">
    <text evidence="3">Nucleoside triphosphate pyrophosphatase that hydrolyzes dTTP and UTP. May have a dual role in cell division arrest and in preventing the incorporation of modified nucleotides into cellular nucleic acids.</text>
</comment>
<dbReference type="EMBL" id="NFKM01000002">
    <property type="protein sequence ID" value="OUP61627.1"/>
    <property type="molecule type" value="Genomic_DNA"/>
</dbReference>
<feature type="site" description="Important for substrate specificity" evidence="3">
    <location>
        <position position="68"/>
    </location>
</feature>
<accession>A0A1Y4LYI3</accession>
<gene>
    <name evidence="4" type="ORF">B5F14_01355</name>
</gene>
<reference evidence="5" key="1">
    <citation type="submission" date="2017-04" db="EMBL/GenBank/DDBJ databases">
        <title>Function of individual gut microbiota members based on whole genome sequencing of pure cultures obtained from chicken caecum.</title>
        <authorList>
            <person name="Medvecky M."/>
            <person name="Cejkova D."/>
            <person name="Polansky O."/>
            <person name="Karasova D."/>
            <person name="Kubasova T."/>
            <person name="Cizek A."/>
            <person name="Rychlik I."/>
        </authorList>
    </citation>
    <scope>NUCLEOTIDE SEQUENCE [LARGE SCALE GENOMIC DNA]</scope>
    <source>
        <strain evidence="5">An178</strain>
    </source>
</reference>
<feature type="site" description="Important for substrate specificity" evidence="3">
    <location>
        <position position="150"/>
    </location>
</feature>
<comment type="caution">
    <text evidence="3">Lacks conserved residue(s) required for the propagation of feature annotation.</text>
</comment>
<keyword evidence="3" id="KW-0963">Cytoplasm</keyword>
<keyword evidence="5" id="KW-1185">Reference proteome</keyword>
<protein>
    <recommendedName>
        <fullName evidence="3">dTTP/UTP pyrophosphatase</fullName>
        <shortName evidence="3">dTTPase/UTPase</shortName>
        <ecNumber evidence="3">3.6.1.9</ecNumber>
    </recommendedName>
    <alternativeName>
        <fullName evidence="3">Nucleoside triphosphate pyrophosphatase</fullName>
    </alternativeName>
    <alternativeName>
        <fullName evidence="3">Nucleotide pyrophosphatase</fullName>
        <shortName evidence="3">Nucleotide PPase</shortName>
    </alternativeName>
</protein>
<dbReference type="AlphaFoldDB" id="A0A1Y4LYI3"/>
<dbReference type="Proteomes" id="UP000195447">
    <property type="component" value="Unassembled WGS sequence"/>
</dbReference>
<dbReference type="SUPFAM" id="SSF52972">
    <property type="entry name" value="ITPase-like"/>
    <property type="match status" value="1"/>
</dbReference>